<dbReference type="Proteomes" id="UP000011513">
    <property type="component" value="Unassembled WGS sequence"/>
</dbReference>
<sequence length="58" mass="5813">MLLGAVVAAAVGVRTAFGVSVGGLPSTAMLAYALFVDPPLSNVPNGERGRERGGTARN</sequence>
<feature type="region of interest" description="Disordered" evidence="1">
    <location>
        <begin position="39"/>
        <end position="58"/>
    </location>
</feature>
<reference evidence="2 3" key="1">
    <citation type="journal article" date="2014" name="PLoS Genet.">
        <title>Phylogenetically driven sequencing of extremely halophilic archaea reveals strategies for static and dynamic osmo-response.</title>
        <authorList>
            <person name="Becker E.A."/>
            <person name="Seitzer P.M."/>
            <person name="Tritt A."/>
            <person name="Larsen D."/>
            <person name="Krusor M."/>
            <person name="Yao A.I."/>
            <person name="Wu D."/>
            <person name="Madern D."/>
            <person name="Eisen J.A."/>
            <person name="Darling A.E."/>
            <person name="Facciotti M.T."/>
        </authorList>
    </citation>
    <scope>NUCLEOTIDE SEQUENCE [LARGE SCALE GENOMIC DNA]</scope>
    <source>
        <strain evidence="2 3">JCM 14848</strain>
    </source>
</reference>
<proteinExistence type="predicted"/>
<comment type="caution">
    <text evidence="2">The sequence shown here is derived from an EMBL/GenBank/DDBJ whole genome shotgun (WGS) entry which is preliminary data.</text>
</comment>
<dbReference type="EMBL" id="AOIV01000006">
    <property type="protein sequence ID" value="ELZ34103.1"/>
    <property type="molecule type" value="Genomic_DNA"/>
</dbReference>
<dbReference type="AlphaFoldDB" id="M0DH35"/>
<dbReference type="InterPro" id="IPR058328">
    <property type="entry name" value="DUF8015"/>
</dbReference>
<feature type="compositionally biased region" description="Basic and acidic residues" evidence="1">
    <location>
        <begin position="47"/>
        <end position="58"/>
    </location>
</feature>
<organism evidence="2 3">
    <name type="scientific">Halogeometricum pallidum JCM 14848</name>
    <dbReference type="NCBI Taxonomy" id="1227487"/>
    <lineage>
        <taxon>Archaea</taxon>
        <taxon>Methanobacteriati</taxon>
        <taxon>Methanobacteriota</taxon>
        <taxon>Stenosarchaea group</taxon>
        <taxon>Halobacteria</taxon>
        <taxon>Halobacteriales</taxon>
        <taxon>Haloferacaceae</taxon>
        <taxon>Halogeometricum</taxon>
    </lineage>
</organism>
<name>M0DH35_HALPD</name>
<keyword evidence="3" id="KW-1185">Reference proteome</keyword>
<evidence type="ECO:0000256" key="1">
    <source>
        <dbReference type="SAM" id="MobiDB-lite"/>
    </source>
</evidence>
<protein>
    <submittedName>
        <fullName evidence="2">Uncharacterized protein</fullName>
    </submittedName>
</protein>
<dbReference type="Pfam" id="PF26047">
    <property type="entry name" value="DUF8015"/>
    <property type="match status" value="1"/>
</dbReference>
<dbReference type="InParanoid" id="M0DH35"/>
<evidence type="ECO:0000313" key="3">
    <source>
        <dbReference type="Proteomes" id="UP000011513"/>
    </source>
</evidence>
<evidence type="ECO:0000313" key="2">
    <source>
        <dbReference type="EMBL" id="ELZ34103.1"/>
    </source>
</evidence>
<accession>M0DH35</accession>
<gene>
    <name evidence="2" type="ORF">C474_04060</name>
</gene>